<proteinExistence type="predicted"/>
<evidence type="ECO:0000313" key="2">
    <source>
        <dbReference type="Proteomes" id="UP000271380"/>
    </source>
</evidence>
<sequence length="73" mass="7840">MGVGSFHSLSDTDHEGLIALVDGVRFVAGEVGCHCRHALNFCDTHMSLALPTIPTLPKYVADTSSSKTNIYFS</sequence>
<reference evidence="1 2" key="1">
    <citation type="submission" date="2018-12" db="EMBL/GenBank/DDBJ databases">
        <authorList>
            <consortium name="Pathogen Informatics"/>
        </authorList>
    </citation>
    <scope>NUCLEOTIDE SEQUENCE [LARGE SCALE GENOMIC DNA]</scope>
    <source>
        <strain evidence="1 2">NCTC949</strain>
    </source>
</reference>
<gene>
    <name evidence="1" type="ORF">NCTC949_00553</name>
</gene>
<dbReference type="EMBL" id="LR134377">
    <property type="protein sequence ID" value="VEH05333.1"/>
    <property type="molecule type" value="Genomic_DNA"/>
</dbReference>
<evidence type="ECO:0000313" key="1">
    <source>
        <dbReference type="EMBL" id="VEH05333.1"/>
    </source>
</evidence>
<accession>A0AB38VRT0</accession>
<name>A0AB38VRT0_9CORY</name>
<organism evidence="1 2">
    <name type="scientific">Corynebacterium kutscheri</name>
    <dbReference type="NCBI Taxonomy" id="35755"/>
    <lineage>
        <taxon>Bacteria</taxon>
        <taxon>Bacillati</taxon>
        <taxon>Actinomycetota</taxon>
        <taxon>Actinomycetes</taxon>
        <taxon>Mycobacteriales</taxon>
        <taxon>Corynebacteriaceae</taxon>
        <taxon>Corynebacterium</taxon>
    </lineage>
</organism>
<dbReference type="Proteomes" id="UP000271380">
    <property type="component" value="Chromosome"/>
</dbReference>
<protein>
    <submittedName>
        <fullName evidence="1">Transposase for insertion sequence element</fullName>
    </submittedName>
</protein>
<dbReference type="AlphaFoldDB" id="A0AB38VRT0"/>